<gene>
    <name evidence="7" type="primary">LOC115952108</name>
</gene>
<evidence type="ECO:0000256" key="4">
    <source>
        <dbReference type="ARBA" id="ARBA00023163"/>
    </source>
</evidence>
<reference evidence="7" key="2">
    <citation type="submission" date="2021-01" db="UniProtKB">
        <authorList>
            <consortium name="EnsemblPlants"/>
        </authorList>
    </citation>
    <scope>IDENTIFICATION</scope>
</reference>
<keyword evidence="2" id="KW-0805">Transcription regulation</keyword>
<dbReference type="OrthoDB" id="1921961at2759"/>
<dbReference type="EnsemblPlants" id="QL07p044768:mrna">
    <property type="protein sequence ID" value="QL07p044768:mrna"/>
    <property type="gene ID" value="QL07p044768"/>
</dbReference>
<accession>A0A7N2M8X4</accession>
<comment type="subcellular location">
    <subcellularLocation>
        <location evidence="1">Nucleus</location>
    </subcellularLocation>
</comment>
<evidence type="ECO:0000256" key="1">
    <source>
        <dbReference type="ARBA" id="ARBA00004123"/>
    </source>
</evidence>
<dbReference type="OMA" id="EYPMLPY"/>
<dbReference type="InParanoid" id="A0A7N2M8X4"/>
<keyword evidence="5" id="KW-0539">Nucleus</keyword>
<organism evidence="7 8">
    <name type="scientific">Quercus lobata</name>
    <name type="common">Valley oak</name>
    <dbReference type="NCBI Taxonomy" id="97700"/>
    <lineage>
        <taxon>Eukaryota</taxon>
        <taxon>Viridiplantae</taxon>
        <taxon>Streptophyta</taxon>
        <taxon>Embryophyta</taxon>
        <taxon>Tracheophyta</taxon>
        <taxon>Spermatophyta</taxon>
        <taxon>Magnoliopsida</taxon>
        <taxon>eudicotyledons</taxon>
        <taxon>Gunneridae</taxon>
        <taxon>Pentapetalae</taxon>
        <taxon>rosids</taxon>
        <taxon>fabids</taxon>
        <taxon>Fagales</taxon>
        <taxon>Fagaceae</taxon>
        <taxon>Quercus</taxon>
    </lineage>
</organism>
<protein>
    <recommendedName>
        <fullName evidence="6">NAC domain-containing protein</fullName>
    </recommendedName>
</protein>
<sequence length="345" mass="39636">MENQQPTSDIRLPPGFRFHPSDEELIQHYLRNKVTSRLSSPLQASIIAEIDLYKYNPWELPKKALFGEDEWYFFTPRDRKYPNGVRPNRAAGLGYWKVTGTDKPILTSCGTKSIGVKKALVFYKGRPPKGVKTDWIMHEYRSSLDTMIWTAKEKGSMRLDDWVLCRVRQKCGVLRNMREDRNGPSYEPPVYVQKVDEPWSMNVHPTLFAAVRNYLYNDCPMLPYFFASQNIPCTDTAASISFQSSNGGKLCPKDDTAINQSQYLASFNSLLNPLKRKPAEGNHNEIFVFPSKKWSSFDPYQELDDHFVFTESSNKLEDNSSCKIEEIEDEASSVPSIKKAQCKIK</sequence>
<dbReference type="PANTHER" id="PTHR31744">
    <property type="entry name" value="PROTEIN CUP-SHAPED COTYLEDON 2-RELATED"/>
    <property type="match status" value="1"/>
</dbReference>
<evidence type="ECO:0000313" key="8">
    <source>
        <dbReference type="Proteomes" id="UP000594261"/>
    </source>
</evidence>
<dbReference type="Pfam" id="PF02365">
    <property type="entry name" value="NAM"/>
    <property type="match status" value="1"/>
</dbReference>
<dbReference type="EMBL" id="LRBV02000007">
    <property type="status" value="NOT_ANNOTATED_CDS"/>
    <property type="molecule type" value="Genomic_DNA"/>
</dbReference>
<dbReference type="Gene3D" id="2.170.150.80">
    <property type="entry name" value="NAC domain"/>
    <property type="match status" value="1"/>
</dbReference>
<evidence type="ECO:0000313" key="7">
    <source>
        <dbReference type="EnsemblPlants" id="QL07p044768:mrna"/>
    </source>
</evidence>
<dbReference type="Gramene" id="QL07p044768:mrna">
    <property type="protein sequence ID" value="QL07p044768:mrna"/>
    <property type="gene ID" value="QL07p044768"/>
</dbReference>
<feature type="domain" description="NAC" evidence="6">
    <location>
        <begin position="12"/>
        <end position="170"/>
    </location>
</feature>
<evidence type="ECO:0000256" key="2">
    <source>
        <dbReference type="ARBA" id="ARBA00023015"/>
    </source>
</evidence>
<evidence type="ECO:0000256" key="5">
    <source>
        <dbReference type="ARBA" id="ARBA00023242"/>
    </source>
</evidence>
<reference evidence="7 8" key="1">
    <citation type="journal article" date="2016" name="G3 (Bethesda)">
        <title>First Draft Assembly and Annotation of the Genome of a California Endemic Oak Quercus lobata Nee (Fagaceae).</title>
        <authorList>
            <person name="Sork V.L."/>
            <person name="Fitz-Gibbon S.T."/>
            <person name="Puiu D."/>
            <person name="Crepeau M."/>
            <person name="Gugger P.F."/>
            <person name="Sherman R."/>
            <person name="Stevens K."/>
            <person name="Langley C.H."/>
            <person name="Pellegrini M."/>
            <person name="Salzberg S.L."/>
        </authorList>
    </citation>
    <scope>NUCLEOTIDE SEQUENCE [LARGE SCALE GENOMIC DNA]</scope>
    <source>
        <strain evidence="7 8">cv. SW786</strain>
    </source>
</reference>
<keyword evidence="8" id="KW-1185">Reference proteome</keyword>
<dbReference type="RefSeq" id="XP_030925048.1">
    <property type="nucleotide sequence ID" value="XM_031069188.1"/>
</dbReference>
<dbReference type="GeneID" id="115952108"/>
<dbReference type="SUPFAM" id="SSF101941">
    <property type="entry name" value="NAC domain"/>
    <property type="match status" value="1"/>
</dbReference>
<evidence type="ECO:0000256" key="3">
    <source>
        <dbReference type="ARBA" id="ARBA00023125"/>
    </source>
</evidence>
<name>A0A7N2M8X4_QUELO</name>
<evidence type="ECO:0000259" key="6">
    <source>
        <dbReference type="PROSITE" id="PS51005"/>
    </source>
</evidence>
<dbReference type="AlphaFoldDB" id="A0A7N2M8X4"/>
<dbReference type="InterPro" id="IPR036093">
    <property type="entry name" value="NAC_dom_sf"/>
</dbReference>
<dbReference type="GO" id="GO:0006355">
    <property type="term" value="P:regulation of DNA-templated transcription"/>
    <property type="evidence" value="ECO:0007669"/>
    <property type="project" value="InterPro"/>
</dbReference>
<dbReference type="Proteomes" id="UP000594261">
    <property type="component" value="Chromosome 7"/>
</dbReference>
<dbReference type="KEGG" id="qlo:115952108"/>
<dbReference type="PANTHER" id="PTHR31744:SF233">
    <property type="entry name" value="NAC DOMAIN-CONTAINING PROTEIN 72-LIKE"/>
    <property type="match status" value="1"/>
</dbReference>
<dbReference type="GO" id="GO:0003677">
    <property type="term" value="F:DNA binding"/>
    <property type="evidence" value="ECO:0007669"/>
    <property type="project" value="UniProtKB-KW"/>
</dbReference>
<keyword evidence="3" id="KW-0238">DNA-binding</keyword>
<proteinExistence type="predicted"/>
<dbReference type="PROSITE" id="PS51005">
    <property type="entry name" value="NAC"/>
    <property type="match status" value="1"/>
</dbReference>
<dbReference type="GO" id="GO:0005634">
    <property type="term" value="C:nucleus"/>
    <property type="evidence" value="ECO:0007669"/>
    <property type="project" value="UniProtKB-SubCell"/>
</dbReference>
<keyword evidence="4" id="KW-0804">Transcription</keyword>
<dbReference type="InterPro" id="IPR003441">
    <property type="entry name" value="NAC-dom"/>
</dbReference>